<comment type="caution">
    <text evidence="5">The sequence shown here is derived from an EMBL/GenBank/DDBJ whole genome shotgun (WGS) entry which is preliminary data.</text>
</comment>
<keyword evidence="3" id="KW-0963">Cytoplasm</keyword>
<proteinExistence type="inferred from homology"/>
<comment type="subcellular location">
    <subcellularLocation>
        <location evidence="1">Cytoplasm</location>
    </subcellularLocation>
</comment>
<evidence type="ECO:0000256" key="4">
    <source>
        <dbReference type="ARBA" id="ARBA00023186"/>
    </source>
</evidence>
<protein>
    <submittedName>
        <fullName evidence="5">ESX secretion-associated protein EspG</fullName>
    </submittedName>
</protein>
<evidence type="ECO:0000313" key="5">
    <source>
        <dbReference type="EMBL" id="GLY69393.1"/>
    </source>
</evidence>
<accession>A0A9W6R524</accession>
<dbReference type="InterPro" id="IPR025734">
    <property type="entry name" value="EspG"/>
</dbReference>
<comment type="similarity">
    <text evidence="2">Belongs to the EspG family.</text>
</comment>
<sequence length="246" mass="25988">MIRLSASAFDIVWTDLGFACPPAPLRVPSVGATDRERADIRGDVYRNLGARGLCVGDRLDEVLLARLETLAGAEVYVECEALIDLDAEAPLRAVAAAGGKRAVLATQPSRTIGLSAIRETEIPAAVVDLVPGLEPGPGYGVSLPASVLGARIDDPVFGDGGGTSSYQTQIREVLAIQARPVLGAGQFSVRVRRDRRLCRTGGVSWFRTDVGAYFGTIAEGRGGQDWVTVAPADPRRLAARLAELLP</sequence>
<dbReference type="AlphaFoldDB" id="A0A9W6R524"/>
<dbReference type="Pfam" id="PF14011">
    <property type="entry name" value="ESX-1_EspG"/>
    <property type="match status" value="1"/>
</dbReference>
<keyword evidence="6" id="KW-1185">Reference proteome</keyword>
<gene>
    <name evidence="5" type="ORF">Atai01_60120</name>
</gene>
<dbReference type="RefSeq" id="WP_285488976.1">
    <property type="nucleotide sequence ID" value="NZ_BSTI01000016.1"/>
</dbReference>
<evidence type="ECO:0000256" key="1">
    <source>
        <dbReference type="ARBA" id="ARBA00004496"/>
    </source>
</evidence>
<dbReference type="EMBL" id="BSTI01000016">
    <property type="protein sequence ID" value="GLY69393.1"/>
    <property type="molecule type" value="Genomic_DNA"/>
</dbReference>
<evidence type="ECO:0000313" key="6">
    <source>
        <dbReference type="Proteomes" id="UP001165136"/>
    </source>
</evidence>
<organism evidence="5 6">
    <name type="scientific">Amycolatopsis taiwanensis</name>
    <dbReference type="NCBI Taxonomy" id="342230"/>
    <lineage>
        <taxon>Bacteria</taxon>
        <taxon>Bacillati</taxon>
        <taxon>Actinomycetota</taxon>
        <taxon>Actinomycetes</taxon>
        <taxon>Pseudonocardiales</taxon>
        <taxon>Pseudonocardiaceae</taxon>
        <taxon>Amycolatopsis</taxon>
    </lineage>
</organism>
<dbReference type="Proteomes" id="UP001165136">
    <property type="component" value="Unassembled WGS sequence"/>
</dbReference>
<keyword evidence="4" id="KW-0143">Chaperone</keyword>
<evidence type="ECO:0000256" key="3">
    <source>
        <dbReference type="ARBA" id="ARBA00022490"/>
    </source>
</evidence>
<evidence type="ECO:0000256" key="2">
    <source>
        <dbReference type="ARBA" id="ARBA00006411"/>
    </source>
</evidence>
<reference evidence="5" key="1">
    <citation type="submission" date="2023-03" db="EMBL/GenBank/DDBJ databases">
        <title>Amycolatopsis taiwanensis NBRC 103393.</title>
        <authorList>
            <person name="Ichikawa N."/>
            <person name="Sato H."/>
            <person name="Tonouchi N."/>
        </authorList>
    </citation>
    <scope>NUCLEOTIDE SEQUENCE</scope>
    <source>
        <strain evidence="5">NBRC 103393</strain>
    </source>
</reference>
<name>A0A9W6R524_9PSEU</name>